<evidence type="ECO:0000256" key="6">
    <source>
        <dbReference type="ARBA" id="ARBA00022692"/>
    </source>
</evidence>
<keyword evidence="11 15" id="KW-1133">Transmembrane helix</keyword>
<keyword evidence="9" id="KW-0833">Ubl conjugation pathway</keyword>
<evidence type="ECO:0000256" key="11">
    <source>
        <dbReference type="ARBA" id="ARBA00022989"/>
    </source>
</evidence>
<dbReference type="PANTHER" id="PTHR45768">
    <property type="entry name" value="E3 UBIQUITIN-PROTEIN LIGASE RNF13-LIKE"/>
    <property type="match status" value="1"/>
</dbReference>
<keyword evidence="17" id="KW-1185">Reference proteome</keyword>
<dbReference type="GO" id="GO:0016567">
    <property type="term" value="P:protein ubiquitination"/>
    <property type="evidence" value="ECO:0007669"/>
    <property type="project" value="TreeGrafter"/>
</dbReference>
<organism evidence="17 18">
    <name type="scientific">Cucurbita moschata</name>
    <name type="common">Winter crookneck squash</name>
    <name type="synonym">Cucurbita pepo var. moschata</name>
    <dbReference type="NCBI Taxonomy" id="3662"/>
    <lineage>
        <taxon>Eukaryota</taxon>
        <taxon>Viridiplantae</taxon>
        <taxon>Streptophyta</taxon>
        <taxon>Embryophyta</taxon>
        <taxon>Tracheophyta</taxon>
        <taxon>Spermatophyta</taxon>
        <taxon>Magnoliopsida</taxon>
        <taxon>eudicotyledons</taxon>
        <taxon>Gunneridae</taxon>
        <taxon>Pentapetalae</taxon>
        <taxon>rosids</taxon>
        <taxon>fabids</taxon>
        <taxon>Cucurbitales</taxon>
        <taxon>Cucurbitaceae</taxon>
        <taxon>Cucurbiteae</taxon>
        <taxon>Cucurbita</taxon>
    </lineage>
</organism>
<gene>
    <name evidence="18" type="primary">LOC111431823</name>
</gene>
<dbReference type="FunFam" id="3.30.40.10:FF:000187">
    <property type="entry name" value="E3 ubiquitin-protein ligase ATL6"/>
    <property type="match status" value="1"/>
</dbReference>
<dbReference type="InterPro" id="IPR001841">
    <property type="entry name" value="Znf_RING"/>
</dbReference>
<evidence type="ECO:0000256" key="1">
    <source>
        <dbReference type="ARBA" id="ARBA00000900"/>
    </source>
</evidence>
<keyword evidence="10" id="KW-0862">Zinc</keyword>
<dbReference type="GO" id="GO:0061630">
    <property type="term" value="F:ubiquitin protein ligase activity"/>
    <property type="evidence" value="ECO:0007669"/>
    <property type="project" value="UniProtKB-EC"/>
</dbReference>
<evidence type="ECO:0000256" key="2">
    <source>
        <dbReference type="ARBA" id="ARBA00004167"/>
    </source>
</evidence>
<dbReference type="GO" id="GO:0008270">
    <property type="term" value="F:zinc ion binding"/>
    <property type="evidence" value="ECO:0007669"/>
    <property type="project" value="UniProtKB-KW"/>
</dbReference>
<reference evidence="18" key="1">
    <citation type="submission" date="2025-08" db="UniProtKB">
        <authorList>
            <consortium name="RefSeq"/>
        </authorList>
    </citation>
    <scope>IDENTIFICATION</scope>
    <source>
        <tissue evidence="18">Young leaves</tissue>
    </source>
</reference>
<dbReference type="Proteomes" id="UP000504609">
    <property type="component" value="Unplaced"/>
</dbReference>
<evidence type="ECO:0000256" key="7">
    <source>
        <dbReference type="ARBA" id="ARBA00022723"/>
    </source>
</evidence>
<evidence type="ECO:0000256" key="4">
    <source>
        <dbReference type="ARBA" id="ARBA00012483"/>
    </source>
</evidence>
<evidence type="ECO:0000256" key="14">
    <source>
        <dbReference type="PROSITE-ProRule" id="PRU00175"/>
    </source>
</evidence>
<evidence type="ECO:0000313" key="18">
    <source>
        <dbReference type="RefSeq" id="XP_022924293.1"/>
    </source>
</evidence>
<dbReference type="AlphaFoldDB" id="A0A6J1EC06"/>
<dbReference type="KEGG" id="cmos:111431823"/>
<evidence type="ECO:0000256" key="15">
    <source>
        <dbReference type="SAM" id="Phobius"/>
    </source>
</evidence>
<keyword evidence="6 15" id="KW-0812">Transmembrane</keyword>
<dbReference type="SMART" id="SM00184">
    <property type="entry name" value="RING"/>
    <property type="match status" value="1"/>
</dbReference>
<dbReference type="GO" id="GO:0016020">
    <property type="term" value="C:membrane"/>
    <property type="evidence" value="ECO:0007669"/>
    <property type="project" value="UniProtKB-SubCell"/>
</dbReference>
<evidence type="ECO:0000256" key="10">
    <source>
        <dbReference type="ARBA" id="ARBA00022833"/>
    </source>
</evidence>
<comment type="similarity">
    <text evidence="13">Belongs to the RING-type zinc finger family. ATL subfamily.</text>
</comment>
<dbReference type="RefSeq" id="XP_022924293.1">
    <property type="nucleotide sequence ID" value="XM_023068525.1"/>
</dbReference>
<dbReference type="PANTHER" id="PTHR45768:SF16">
    <property type="entry name" value="E3 UBIQUITIN-PROTEIN LIGASE ATL4"/>
    <property type="match status" value="1"/>
</dbReference>
<dbReference type="Pfam" id="PF13639">
    <property type="entry name" value="zf-RING_2"/>
    <property type="match status" value="1"/>
</dbReference>
<keyword evidence="7" id="KW-0479">Metal-binding</keyword>
<evidence type="ECO:0000256" key="8">
    <source>
        <dbReference type="ARBA" id="ARBA00022771"/>
    </source>
</evidence>
<dbReference type="Gene3D" id="3.30.40.10">
    <property type="entry name" value="Zinc/RING finger domain, C3HC4 (zinc finger)"/>
    <property type="match status" value="1"/>
</dbReference>
<keyword evidence="8 14" id="KW-0863">Zinc-finger</keyword>
<dbReference type="SUPFAM" id="SSF57850">
    <property type="entry name" value="RING/U-box"/>
    <property type="match status" value="1"/>
</dbReference>
<evidence type="ECO:0000256" key="3">
    <source>
        <dbReference type="ARBA" id="ARBA00004906"/>
    </source>
</evidence>
<comment type="pathway">
    <text evidence="3">Protein modification; protein ubiquitination.</text>
</comment>
<sequence length="345" mass="37420">MASPPPPLPDAFGGSIIDYVSSSPPLPAATVVSHSSSLKNLSPSILIILTVLALTAFASVILCLVLRYLNRRCLLRLSAVPGSSSTSSSSSVSRRHIIPVEQSAVRCTNSFSPIDSLPLFSFSSVTRRSSTAVADCAVCLSKFEAEDQLRLLPLCCHAFHAQCVDTWLQSNQSCPLCRSAIFASESDVMKASMASYAAEGRGGDSFRLEIGSISRRQIPSESGEGRRSYSIGSFDYFVEEDSEVNFTHAHRRSVSDKEDIEAPVSAVSTEQSLAAEVGSGRNWLKDYVDRLSNSVSSRALSFRGSGRFFTGSSRRSEVTVVGDWEQENSRVGEEISELFRWFSGV</sequence>
<dbReference type="GeneID" id="111431823"/>
<evidence type="ECO:0000256" key="12">
    <source>
        <dbReference type="ARBA" id="ARBA00023136"/>
    </source>
</evidence>
<dbReference type="EC" id="2.3.2.27" evidence="4"/>
<protein>
    <recommendedName>
        <fullName evidence="4">RING-type E3 ubiquitin transferase</fullName>
        <ecNumber evidence="4">2.3.2.27</ecNumber>
    </recommendedName>
</protein>
<name>A0A6J1EC06_CUCMO</name>
<dbReference type="CDD" id="cd16461">
    <property type="entry name" value="RING-H2_EL5-like"/>
    <property type="match status" value="1"/>
</dbReference>
<accession>A0A6J1EC06</accession>
<evidence type="ECO:0000313" key="17">
    <source>
        <dbReference type="Proteomes" id="UP000504609"/>
    </source>
</evidence>
<feature type="domain" description="RING-type" evidence="16">
    <location>
        <begin position="136"/>
        <end position="178"/>
    </location>
</feature>
<proteinExistence type="inferred from homology"/>
<evidence type="ECO:0000256" key="9">
    <source>
        <dbReference type="ARBA" id="ARBA00022786"/>
    </source>
</evidence>
<dbReference type="InterPro" id="IPR013083">
    <property type="entry name" value="Znf_RING/FYVE/PHD"/>
</dbReference>
<feature type="transmembrane region" description="Helical" evidence="15">
    <location>
        <begin position="45"/>
        <end position="69"/>
    </location>
</feature>
<evidence type="ECO:0000256" key="5">
    <source>
        <dbReference type="ARBA" id="ARBA00022679"/>
    </source>
</evidence>
<keyword evidence="5" id="KW-0808">Transferase</keyword>
<comment type="catalytic activity">
    <reaction evidence="1">
        <text>S-ubiquitinyl-[E2 ubiquitin-conjugating enzyme]-L-cysteine + [acceptor protein]-L-lysine = [E2 ubiquitin-conjugating enzyme]-L-cysteine + N(6)-ubiquitinyl-[acceptor protein]-L-lysine.</text>
        <dbReference type="EC" id="2.3.2.27"/>
    </reaction>
</comment>
<keyword evidence="12 15" id="KW-0472">Membrane</keyword>
<comment type="subcellular location">
    <subcellularLocation>
        <location evidence="2">Membrane</location>
        <topology evidence="2">Single-pass membrane protein</topology>
    </subcellularLocation>
</comment>
<dbReference type="PROSITE" id="PS50089">
    <property type="entry name" value="ZF_RING_2"/>
    <property type="match status" value="1"/>
</dbReference>
<evidence type="ECO:0000256" key="13">
    <source>
        <dbReference type="ARBA" id="ARBA00024209"/>
    </source>
</evidence>
<evidence type="ECO:0000259" key="16">
    <source>
        <dbReference type="PROSITE" id="PS50089"/>
    </source>
</evidence>